<evidence type="ECO:0000256" key="5">
    <source>
        <dbReference type="ARBA" id="ARBA00023306"/>
    </source>
</evidence>
<feature type="region of interest" description="Disordered" evidence="7">
    <location>
        <begin position="150"/>
        <end position="176"/>
    </location>
</feature>
<gene>
    <name evidence="9" type="ORF">TR165242</name>
</gene>
<dbReference type="Pfam" id="PF12765">
    <property type="entry name" value="Cohesin_HEAT"/>
    <property type="match status" value="1"/>
</dbReference>
<feature type="compositionally biased region" description="Basic and acidic residues" evidence="7">
    <location>
        <begin position="3625"/>
        <end position="3635"/>
    </location>
</feature>
<evidence type="ECO:0000259" key="8">
    <source>
        <dbReference type="Pfam" id="PF12830"/>
    </source>
</evidence>
<sequence length="4029" mass="430969">MLGDIGRIPIITLSACKSLSEILSELPLPQPTPNVPPDTAKLLNDPIVEESAQTNLQSCKEWLVDILATALDSTSTDSITLKNNSKAPPIDFHTLPPLLKDTISKRPSLLEKNKSFQCIYSNKEVLKILSGGASKTGSSCGRLTSPYASSGCTRNDASAVGATKTRSQKQTSQPGLYSVVSVEPLKLSIKRAANHSQQPTSDAGQAKQRRRRRAPGKDSKAPKRTSAVAATASVATDSHLTAVPVVTPLPTSVSESVTYAPSSSLKDSTWADGSGSQNAPLSIPVARLPSAVPAPLDGTSVTLAASVASHLSIHDDSRPTQPTPTFRLSHEKPFAPNESLLSQSVAAAAPSVSTVTVSLRVPPVPTSESAPHLPLTSPMAALEPVVTLSSTAISTTVHSTNLISGVIPTSTTNPVPTQLFQSATLFDPHQMDVPASCESSENVVAQNRWMLKHEGGAHPPPQDSIDAIGGAGGGGGSHINSLRNNVVSGASSISSVPPSNVSAEGHAMLQSGLLFDDPFSVPRSPSSVPSNCSYPATPAMSAMAVAATASVVPTAISISASPFQSHSCSSAISGVGVTAAGSSAPSINLFGVNVTPLQGDDGQSNSAPRGLAAYLKKSKCHTKLQSETLANAATANSVSTAATLSSPSSFSNPNHGSNTTLSPARLPAELEEDAYTHQHGSAPPLQVSSPWSTDGRGSNPVVHPDHHHQHSRRRLDKEGSCAPVTVGAYSSSLSNTPVNERETRPPGKRRGRRRRSEIEELMNWRVRDPKKRNPQGSSPPRPSAGETDLPPADSAASSLTPVPEEEIGVSAKPPPALSSMVVVVSSDNETYAEAMVERVKRRRQQRGKVVTSSSSLLRSDDGDLSTNEDTKIPPSSYPASSASNRITQMATIRRNDIKLKQSNVKNYGRVLRSSDESEPELPPPAPPPPPAQTAEVVTVDSANSDSSDLSTSPPRKRGVSNTKRLLKSEPSPQRSLTQQQNSSALAACQNVKTEVRIKVEETSSSELDSGSEAHKPPRRYATPLSASTGGGGLMGSKSGLATTASFILKQENDAFDATLSSSSSSLSDGTPSNRQPLNRLGVSSPEKLPKNTPVPPELEQMHPSRPSSSSHKPPKQPRSPDGPPPLLPLPQSANQAELSPSKRRGSKHYPSSCRDSSSSVSSEREPPFTKDFSGRKQQTTRHSRRKPSTEMPSASPRQALRTPKCRHRAHIAEESHSNDSTSSSSSSSSSSSLLSDEAREADERIRNSRMAEDSQKRKKLLKKSAFYRRMDTRKMQRPSSRRADSASNASGHFSSSATGSAALSSSPLSSDREDNDVTVKTIAGANCGGATPSTQPCTSSSALEDEDAPSLRPLQPCPLAPPDSPVSVASSRLSVVRDFVQTEEAELEKQRCSEELTNSAAALTRFTAHISDILRRIEELDLLKIASAIRVTAAAPSAAAVADASDEGEEGKEGGFSGDVRSATVDRTPVEARLSRREINALYHESGQVRVAGSMSTVPTGHLVRLLTLLLVNIRDAAALPAPNPTPSDFRELLRRRKARLQRHHHHRQGDVTDKEQISESLLWSHPIWLRVLRGLDSALIALNIIAGPDVPRPLMMEDLIESVCAIVQFHFSRLIDWSNDLNNSKRATTSGSGELAASLSNLAKEAVGSRVGEALSALSSLVRLGGRFTDSLVLRLTELSLLLSGALLTSPVRRGTCPASGLLPKPAPSFSVSEDGDLMEADGDSDDGEEEVCRRLSARAKILHADQLEYYASNQWCLQLQRSTLGLIAAIYSRYDAHRKLIANDILALLNPRKPANGVGGGNTSAAPTNRTPVRTFWILASGSFLKGWQPFQLIPTPPPPSEGTAPTMQSTAIGSTSSASCQLVVNKHYLLVHSFSALLLAVVQSLIPAPSHLIGGSSSSRRCSSAGAPATPSSGVSQQSTTAGTVFSAGTSGDGHTADAIQVAKEEKALLTAYTAAFHAAHYLLTGLFKRASFKGEEDLKPILETVLMDFLRVAADAPLEWPAANLLLNVFGTLFIQQLSLTSSRGQSNHHHSSASSRASETGTRLLAAEQLITLAGGLRRLSALRRAGGYPTHTAAAVSSPEAIESRAGVDLSLTEAKLCVSSFLNSSVLSMYHLTLACDDTSLLFSTVHRRWMDRSAVRLQEYIVQRDFAYQLFYKLRFQHFDGLALTSRRFHQATWIQEASQQLSNGAAGANSCDQPQQPPPVPEENAVRSLPKERRRVEEFRLQMLSEFVATHPSVSGVAPWLPSRRSAAAAGHHCHRSGRFASPAHTDQLAAEQSTSFGGGAGSAAAVDPTAVSAFSPYTGHGLGVEARRRRTAAAHLLALKIFAHIDNSPGFDILFANIVKLLYDQSVQLRARALKGLSILVDIAPDCIQSLHPKSSQGRQMDPLTSNQGLLPSELARVIPARLLDSSPAVREAAVELVGRLVATNPDLFMPIYYAPLEARVLDMCVSVRKRAVRSLQTLIYDSVSPSSSNLCLSNKQLVEICVVLLRRLLHDEDSVKKLVLDTFQTLWFTPLGTDTDGKLSAKDKQVLGERISWLCEVMSNFRSRGFHVMEDFMNTLLTMETTEKPSPVDKACEQIVDHLASVVQAVLDPGSREDCRGNVWTETNAPTSLLEVCFSSTARATCPRHSKRRSATADGASSSRCTCKKQTQQQQQQRDGKWTPGDRQISVSSALAVLHLIAKCRASLVLQHAPMLVHLLSKVATSTYSSTSSSSSASALTTTNLSSSAASVDGVGHLESVALFHTTGAIEACCLHVATVKHQADSKLSFLFPDGVADFEKSLIILLQRQYRLVVDSALACLSTIVNRLTKDYTHVTYCFAQFYELLINERRRSLNRAAKVMRSDPSSAACAKVAGGSFAVAAAASGATGFSGILPPQLRPSILRALYTVGLICKHFSLEDLATTAFNLTNDPSAPRRSSVNLGVLTQQPRPEVTFGTSLRDEVFDTLMFFAEGALRLGANADSTADAAQRPTGAVAATNSTKSQSSVTVDDVELGKKAIAGVSFLANRHDHLFCSNRLQTFFASILAGVPSVEVAAIADLQCIILDCLTNFLMDEEKQMITNDSDWARKRKNESLKELGDRREGRGSAVAQVYLPVVLDYCVLSPSATVRSKALSLVSTILRQGLVHPVQTIACLVCLQTDPEPVVRSRATQQLTEAEQKSPGFSAIRALNGIRIGFRLQCLLANSSKSTLVRGASSSSSSSEPSSSSSSKQQQQQEQESEKASDPLRSGPIALNHAVYRILQSNRQHRRSLISSLLVLFDLEQTPGDPIHSRDSSRSMFGQPGSVCPKMRLEGGEGKTTTSEGAAVDGGNGIRNDLAELIYVSDQLAHFPYKFQDEVFYLARNVDLRVSSLGSSVVRAMHECLTSEPITNPDRHQRSQSHSDDFYDRKLTNLLEDAEVELFADINNPNTWSSCSGTAVREGLKPMERKLLERMNRAEVAALRSSARSVVIRNAPACLLLMSIRTYLKEAYDVTVAKLRSYSPSDPVKQWEKPISLSARCIQAEAYNRLLEIPVAVEHCALDRTWPVASLSFHPEDDSVMEAGGPSDLLLLRIFLLLHRQLLGTEDEGDLDLPIVGPSGDLPSETTTSRKVEAPANATASSSNSADKWPGGTGKGEPLAKPHPEKIAKLSSASSATVKDKLKASKTIHKETHSRPLASASDQTKEDGSKRGMALTSVRSASPRKSGPLKPKSSQVFTGIGAGVSAPKKHSTGSTEDRSVSTKSEHPSRPTKSVSGDAIKKEHKHLKRTRVTVDFSSLSSLESSDSLSSVEDVPSQKVVKKPKPEPSSAKDKSKCQKPSHSDPKEVAANAMSGKNVSSDNLAKKHSHSSTAESKKLNSQGSIGGGGNSVSKVNPPSSKVPMKSKEPFSRPTMDLAPLPSAMQSNDSRLKERRKHKVGAGANRRPESRPFRPETSKNPLPVKSFSSTTVTKKSIPKQSLSQTAAKAEAPAALSHHVASKGRAVRTEKVKPPLSKHKKSNDPPSKKPAQQINCSDSDVSSVSSVSTVSTPSDSTCSSSSLSHSG</sequence>
<feature type="region of interest" description="Disordered" evidence="7">
    <location>
        <begin position="191"/>
        <end position="232"/>
    </location>
</feature>
<feature type="region of interest" description="Disordered" evidence="7">
    <location>
        <begin position="253"/>
        <end position="277"/>
    </location>
</feature>
<feature type="compositionally biased region" description="Low complexity" evidence="7">
    <location>
        <begin position="1285"/>
        <end position="1309"/>
    </location>
</feature>
<feature type="region of interest" description="Disordered" evidence="7">
    <location>
        <begin position="2193"/>
        <end position="2218"/>
    </location>
</feature>
<feature type="region of interest" description="Disordered" evidence="7">
    <location>
        <begin position="835"/>
        <end position="1038"/>
    </location>
</feature>
<feature type="domain" description="Sister chromatid cohesion C-terminal" evidence="8">
    <location>
        <begin position="3095"/>
        <end position="3354"/>
    </location>
</feature>
<dbReference type="InterPro" id="IPR026003">
    <property type="entry name" value="Cohesin_HEAT"/>
</dbReference>
<feature type="compositionally biased region" description="Basic and acidic residues" evidence="7">
    <location>
        <begin position="1236"/>
        <end position="1255"/>
    </location>
</feature>
<dbReference type="SUPFAM" id="SSF48371">
    <property type="entry name" value="ARM repeat"/>
    <property type="match status" value="1"/>
</dbReference>
<feature type="compositionally biased region" description="Low complexity" evidence="7">
    <location>
        <begin position="3999"/>
        <end position="4029"/>
    </location>
</feature>
<evidence type="ECO:0000256" key="4">
    <source>
        <dbReference type="ARBA" id="ARBA00023242"/>
    </source>
</evidence>
<feature type="compositionally biased region" description="Pro residues" evidence="7">
    <location>
        <begin position="1355"/>
        <end position="1364"/>
    </location>
</feature>
<feature type="compositionally biased region" description="Polar residues" evidence="7">
    <location>
        <begin position="1920"/>
        <end position="1933"/>
    </location>
</feature>
<dbReference type="InterPro" id="IPR024986">
    <property type="entry name" value="Nipped-B_C"/>
</dbReference>
<feature type="compositionally biased region" description="Basic and acidic residues" evidence="7">
    <location>
        <begin position="1162"/>
        <end position="1174"/>
    </location>
</feature>
<dbReference type="GO" id="GO:0090694">
    <property type="term" value="C:Scc2-Scc4 cohesin loading complex"/>
    <property type="evidence" value="ECO:0007669"/>
    <property type="project" value="TreeGrafter"/>
</dbReference>
<feature type="compositionally biased region" description="Low complexity" evidence="7">
    <location>
        <begin position="3204"/>
        <end position="3225"/>
    </location>
</feature>
<keyword evidence="4 6" id="KW-0539">Nucleus</keyword>
<feature type="compositionally biased region" description="Low complexity" evidence="7">
    <location>
        <begin position="873"/>
        <end position="883"/>
    </location>
</feature>
<feature type="region of interest" description="Disordered" evidence="7">
    <location>
        <begin position="675"/>
        <end position="817"/>
    </location>
</feature>
<feature type="compositionally biased region" description="Low complexity" evidence="7">
    <location>
        <begin position="3855"/>
        <end position="3867"/>
    </location>
</feature>
<dbReference type="GO" id="GO:0010468">
    <property type="term" value="P:regulation of gene expression"/>
    <property type="evidence" value="ECO:0007669"/>
    <property type="project" value="InterPro"/>
</dbReference>
<feature type="compositionally biased region" description="Low complexity" evidence="7">
    <location>
        <begin position="1900"/>
        <end position="1919"/>
    </location>
</feature>
<feature type="compositionally biased region" description="Low complexity" evidence="7">
    <location>
        <begin position="3763"/>
        <end position="3784"/>
    </location>
</feature>
<dbReference type="Pfam" id="PF12830">
    <property type="entry name" value="Nipped-B_C"/>
    <property type="match status" value="1"/>
</dbReference>
<dbReference type="InterPro" id="IPR033031">
    <property type="entry name" value="Scc2/Nipped-B"/>
</dbReference>
<dbReference type="EMBL" id="GEEE01005509">
    <property type="protein sequence ID" value="JAP57716.1"/>
    <property type="molecule type" value="Transcribed_RNA"/>
</dbReference>
<dbReference type="InterPro" id="IPR011989">
    <property type="entry name" value="ARM-like"/>
</dbReference>
<feature type="compositionally biased region" description="Low complexity" evidence="7">
    <location>
        <begin position="940"/>
        <end position="952"/>
    </location>
</feature>
<keyword evidence="5 6" id="KW-0131">Cell cycle</keyword>
<evidence type="ECO:0000256" key="7">
    <source>
        <dbReference type="SAM" id="MobiDB-lite"/>
    </source>
</evidence>
<feature type="compositionally biased region" description="Basic residues" evidence="7">
    <location>
        <begin position="705"/>
        <end position="714"/>
    </location>
</feature>
<reference evidence="9" key="1">
    <citation type="submission" date="2016-01" db="EMBL/GenBank/DDBJ databases">
        <title>Reference transcriptome for the parasite Schistocephalus solidus: insights into the molecular evolution of parasitism.</title>
        <authorList>
            <person name="Hebert F.O."/>
            <person name="Grambauer S."/>
            <person name="Barber I."/>
            <person name="Landry C.R."/>
            <person name="Aubin-Horth N."/>
        </authorList>
    </citation>
    <scope>NUCLEOTIDE SEQUENCE</scope>
</reference>
<feature type="region of interest" description="Disordered" evidence="7">
    <location>
        <begin position="1057"/>
        <end position="1365"/>
    </location>
</feature>
<feature type="region of interest" description="Disordered" evidence="7">
    <location>
        <begin position="3201"/>
        <end position="3237"/>
    </location>
</feature>
<feature type="compositionally biased region" description="Pro residues" evidence="7">
    <location>
        <begin position="1116"/>
        <end position="1128"/>
    </location>
</feature>
<evidence type="ECO:0000313" key="9">
    <source>
        <dbReference type="EMBL" id="JAP57716.1"/>
    </source>
</evidence>
<dbReference type="GO" id="GO:0071169">
    <property type="term" value="P:establishment of protein localization to chromatin"/>
    <property type="evidence" value="ECO:0007669"/>
    <property type="project" value="TreeGrafter"/>
</dbReference>
<name>A0A0X3QDZ6_SCHSO</name>
<protein>
    <recommendedName>
        <fullName evidence="6">Nipped-B protein</fullName>
    </recommendedName>
</protein>
<feature type="compositionally biased region" description="Basic and acidic residues" evidence="7">
    <location>
        <begin position="3909"/>
        <end position="3920"/>
    </location>
</feature>
<feature type="region of interest" description="Disordered" evidence="7">
    <location>
        <begin position="3575"/>
        <end position="4029"/>
    </location>
</feature>
<keyword evidence="3 6" id="KW-0677">Repeat</keyword>
<feature type="region of interest" description="Disordered" evidence="7">
    <location>
        <begin position="1900"/>
        <end position="1935"/>
    </location>
</feature>
<evidence type="ECO:0000256" key="3">
    <source>
        <dbReference type="ARBA" id="ARBA00022737"/>
    </source>
</evidence>
<feature type="compositionally biased region" description="Low complexity" evidence="7">
    <location>
        <begin position="2655"/>
        <end position="2664"/>
    </location>
</feature>
<dbReference type="PANTHER" id="PTHR21704">
    <property type="entry name" value="NIPPED-B-LIKE PROTEIN DELANGIN SCC2-RELATED"/>
    <property type="match status" value="1"/>
</dbReference>
<feature type="compositionally biased region" description="Polar residues" evidence="7">
    <location>
        <begin position="970"/>
        <end position="984"/>
    </location>
</feature>
<feature type="region of interest" description="Disordered" evidence="7">
    <location>
        <begin position="643"/>
        <end position="662"/>
    </location>
</feature>
<dbReference type="GO" id="GO:0003682">
    <property type="term" value="F:chromatin binding"/>
    <property type="evidence" value="ECO:0007669"/>
    <property type="project" value="TreeGrafter"/>
</dbReference>
<feature type="compositionally biased region" description="Low complexity" evidence="7">
    <location>
        <begin position="3927"/>
        <end position="3938"/>
    </location>
</feature>
<feature type="compositionally biased region" description="Polar residues" evidence="7">
    <location>
        <begin position="686"/>
        <end position="696"/>
    </location>
</feature>
<proteinExistence type="inferred from homology"/>
<feature type="compositionally biased region" description="Basic and acidic residues" evidence="7">
    <location>
        <begin position="3722"/>
        <end position="3735"/>
    </location>
</feature>
<dbReference type="InterPro" id="IPR016024">
    <property type="entry name" value="ARM-type_fold"/>
</dbReference>
<comment type="subcellular location">
    <subcellularLocation>
        <location evidence="1 6">Nucleus</location>
    </subcellularLocation>
</comment>
<dbReference type="GO" id="GO:1990414">
    <property type="term" value="P:replication-born double-strand break repair via sister chromatid exchange"/>
    <property type="evidence" value="ECO:0007669"/>
    <property type="project" value="TreeGrafter"/>
</dbReference>
<feature type="compositionally biased region" description="Polar residues" evidence="7">
    <location>
        <begin position="647"/>
        <end position="662"/>
    </location>
</feature>
<dbReference type="GO" id="GO:0034087">
    <property type="term" value="P:establishment of mitotic sister chromatid cohesion"/>
    <property type="evidence" value="ECO:0007669"/>
    <property type="project" value="TreeGrafter"/>
</dbReference>
<dbReference type="GO" id="GO:0140588">
    <property type="term" value="P:chromatin looping"/>
    <property type="evidence" value="ECO:0007669"/>
    <property type="project" value="InterPro"/>
</dbReference>
<feature type="compositionally biased region" description="Basic residues" evidence="7">
    <location>
        <begin position="1256"/>
        <end position="1266"/>
    </location>
</feature>
<feature type="compositionally biased region" description="Polar residues" evidence="7">
    <location>
        <begin position="164"/>
        <end position="175"/>
    </location>
</feature>
<dbReference type="PANTHER" id="PTHR21704:SF18">
    <property type="entry name" value="NIPPED-B-LIKE PROTEIN"/>
    <property type="match status" value="1"/>
</dbReference>
<feature type="compositionally biased region" description="Low complexity" evidence="7">
    <location>
        <begin position="3603"/>
        <end position="3613"/>
    </location>
</feature>
<evidence type="ECO:0000256" key="6">
    <source>
        <dbReference type="RuleBase" id="RU364107"/>
    </source>
</evidence>
<evidence type="ECO:0000256" key="1">
    <source>
        <dbReference type="ARBA" id="ARBA00004123"/>
    </source>
</evidence>
<feature type="compositionally biased region" description="Polar residues" evidence="7">
    <location>
        <begin position="728"/>
        <end position="738"/>
    </location>
</feature>
<feature type="compositionally biased region" description="Low complexity" evidence="7">
    <location>
        <begin position="847"/>
        <end position="857"/>
    </location>
</feature>
<accession>A0A0X3QDZ6</accession>
<feature type="compositionally biased region" description="Pro residues" evidence="7">
    <location>
        <begin position="920"/>
        <end position="931"/>
    </location>
</feature>
<organism evidence="9">
    <name type="scientific">Schistocephalus solidus</name>
    <name type="common">Tapeworm</name>
    <dbReference type="NCBI Taxonomy" id="70667"/>
    <lineage>
        <taxon>Eukaryota</taxon>
        <taxon>Metazoa</taxon>
        <taxon>Spiralia</taxon>
        <taxon>Lophotrochozoa</taxon>
        <taxon>Platyhelminthes</taxon>
        <taxon>Cestoda</taxon>
        <taxon>Eucestoda</taxon>
        <taxon>Diphyllobothriidea</taxon>
        <taxon>Diphyllobothriidae</taxon>
        <taxon>Schistocephalus</taxon>
    </lineage>
</organism>
<feature type="region of interest" description="Disordered" evidence="7">
    <location>
        <begin position="2636"/>
        <end position="2673"/>
    </location>
</feature>
<feature type="region of interest" description="Disordered" evidence="7">
    <location>
        <begin position="1442"/>
        <end position="1461"/>
    </location>
</feature>
<comment type="similarity">
    <text evidence="2 6">Belongs to the SCC2/Nipped-B family.</text>
</comment>
<dbReference type="Gene3D" id="1.25.10.10">
    <property type="entry name" value="Leucine-rich Repeat Variant"/>
    <property type="match status" value="1"/>
</dbReference>
<feature type="compositionally biased region" description="Polar residues" evidence="7">
    <location>
        <begin position="1331"/>
        <end position="1342"/>
    </location>
</feature>
<dbReference type="GO" id="GO:0061775">
    <property type="term" value="F:cohesin loader activity"/>
    <property type="evidence" value="ECO:0007669"/>
    <property type="project" value="InterPro"/>
</dbReference>
<feature type="compositionally biased region" description="Low complexity" evidence="7">
    <location>
        <begin position="1218"/>
        <end position="1235"/>
    </location>
</feature>
<feature type="compositionally biased region" description="Basic and acidic residues" evidence="7">
    <location>
        <begin position="3789"/>
        <end position="3812"/>
    </location>
</feature>
<feature type="compositionally biased region" description="Basic and acidic residues" evidence="7">
    <location>
        <begin position="3645"/>
        <end position="3661"/>
    </location>
</feature>
<feature type="compositionally biased region" description="Low complexity" evidence="7">
    <location>
        <begin position="1151"/>
        <end position="1161"/>
    </location>
</feature>
<feature type="compositionally biased region" description="Basic residues" evidence="7">
    <location>
        <begin position="3748"/>
        <end position="3757"/>
    </location>
</feature>
<feature type="compositionally biased region" description="Polar residues" evidence="7">
    <location>
        <begin position="194"/>
        <end position="203"/>
    </location>
</feature>
<evidence type="ECO:0000256" key="2">
    <source>
        <dbReference type="ARBA" id="ARBA00009252"/>
    </source>
</evidence>
<feature type="compositionally biased region" description="Basic residues" evidence="7">
    <location>
        <begin position="746"/>
        <end position="755"/>
    </location>
</feature>